<proteinExistence type="predicted"/>
<accession>V8BJN8</accession>
<name>V8BJN8_9FIRM</name>
<organism evidence="1 2">
    <name type="scientific">[Ruminococcus] lactaris CC59_002D</name>
    <dbReference type="NCBI Taxonomy" id="1073376"/>
    <lineage>
        <taxon>Bacteria</taxon>
        <taxon>Bacillati</taxon>
        <taxon>Bacillota</taxon>
        <taxon>Clostridia</taxon>
        <taxon>Lachnospirales</taxon>
        <taxon>Lachnospiraceae</taxon>
        <taxon>Mediterraneibacter</taxon>
    </lineage>
</organism>
<feature type="non-terminal residue" evidence="1">
    <location>
        <position position="1"/>
    </location>
</feature>
<dbReference type="AlphaFoldDB" id="V8BJN8"/>
<dbReference type="EMBL" id="AZJE01000040">
    <property type="protein sequence ID" value="ETD15364.1"/>
    <property type="molecule type" value="Genomic_DNA"/>
</dbReference>
<evidence type="ECO:0000313" key="1">
    <source>
        <dbReference type="EMBL" id="ETD15364.1"/>
    </source>
</evidence>
<sequence>KYKLEEINSSEEVVVDTLPIQKSS</sequence>
<gene>
    <name evidence="1" type="ORF">HMPREF1202_02771</name>
</gene>
<evidence type="ECO:0000313" key="2">
    <source>
        <dbReference type="Proteomes" id="UP000018683"/>
    </source>
</evidence>
<dbReference type="HOGENOM" id="CLU_3420198_0_0_9"/>
<reference evidence="1 2" key="1">
    <citation type="submission" date="2013-10" db="EMBL/GenBank/DDBJ databases">
        <title>The Genome Sequence of Ruminococcus lactaris CC59_002D.</title>
        <authorList>
            <consortium name="The Broad Institute Genomics Platform"/>
            <person name="Earl A."/>
            <person name="Allen-Vercoe E."/>
            <person name="Daigneault M."/>
            <person name="Young S.K."/>
            <person name="Zeng Q."/>
            <person name="Gargeya S."/>
            <person name="Fitzgerald M."/>
            <person name="Abouelleil A."/>
            <person name="Alvarado L."/>
            <person name="Chapman S.B."/>
            <person name="Gainer-Dewar J."/>
            <person name="Goldberg J."/>
            <person name="Griggs A."/>
            <person name="Gujja S."/>
            <person name="Hansen M."/>
            <person name="Howarth C."/>
            <person name="Imamovic A."/>
            <person name="Ireland A."/>
            <person name="Larimer J."/>
            <person name="McCowan C."/>
            <person name="Murphy C."/>
            <person name="Pearson M."/>
            <person name="Poon T.W."/>
            <person name="Priest M."/>
            <person name="Roberts A."/>
            <person name="Saif S."/>
            <person name="Shea T."/>
            <person name="Sykes S."/>
            <person name="Wortman J."/>
            <person name="Nusbaum C."/>
            <person name="Birren B."/>
        </authorList>
    </citation>
    <scope>NUCLEOTIDE SEQUENCE [LARGE SCALE GENOMIC DNA]</scope>
    <source>
        <strain evidence="1 2">CC59_002D</strain>
    </source>
</reference>
<protein>
    <submittedName>
        <fullName evidence="1">Uncharacterized protein</fullName>
    </submittedName>
</protein>
<dbReference type="Proteomes" id="UP000018683">
    <property type="component" value="Unassembled WGS sequence"/>
</dbReference>
<comment type="caution">
    <text evidence="1">The sequence shown here is derived from an EMBL/GenBank/DDBJ whole genome shotgun (WGS) entry which is preliminary data.</text>
</comment>